<evidence type="ECO:0000313" key="1">
    <source>
        <dbReference type="EMBL" id="KAJ8364174.1"/>
    </source>
</evidence>
<gene>
    <name evidence="1" type="ORF">SKAU_G00130050</name>
</gene>
<evidence type="ECO:0000313" key="2">
    <source>
        <dbReference type="Proteomes" id="UP001152622"/>
    </source>
</evidence>
<accession>A0A9Q1J291</accession>
<dbReference type="AlphaFoldDB" id="A0A9Q1J291"/>
<comment type="caution">
    <text evidence="1">The sequence shown here is derived from an EMBL/GenBank/DDBJ whole genome shotgun (WGS) entry which is preliminary data.</text>
</comment>
<organism evidence="1 2">
    <name type="scientific">Synaphobranchus kaupii</name>
    <name type="common">Kaup's arrowtooth eel</name>
    <dbReference type="NCBI Taxonomy" id="118154"/>
    <lineage>
        <taxon>Eukaryota</taxon>
        <taxon>Metazoa</taxon>
        <taxon>Chordata</taxon>
        <taxon>Craniata</taxon>
        <taxon>Vertebrata</taxon>
        <taxon>Euteleostomi</taxon>
        <taxon>Actinopterygii</taxon>
        <taxon>Neopterygii</taxon>
        <taxon>Teleostei</taxon>
        <taxon>Anguilliformes</taxon>
        <taxon>Synaphobranchidae</taxon>
        <taxon>Synaphobranchus</taxon>
    </lineage>
</organism>
<proteinExistence type="predicted"/>
<protein>
    <submittedName>
        <fullName evidence="1">Uncharacterized protein</fullName>
    </submittedName>
</protein>
<keyword evidence="2" id="KW-1185">Reference proteome</keyword>
<name>A0A9Q1J291_SYNKA</name>
<dbReference type="EMBL" id="JAINUF010000004">
    <property type="protein sequence ID" value="KAJ8364174.1"/>
    <property type="molecule type" value="Genomic_DNA"/>
</dbReference>
<reference evidence="1" key="1">
    <citation type="journal article" date="2023" name="Science">
        <title>Genome structures resolve the early diversification of teleost fishes.</title>
        <authorList>
            <person name="Parey E."/>
            <person name="Louis A."/>
            <person name="Montfort J."/>
            <person name="Bouchez O."/>
            <person name="Roques C."/>
            <person name="Iampietro C."/>
            <person name="Lluch J."/>
            <person name="Castinel A."/>
            <person name="Donnadieu C."/>
            <person name="Desvignes T."/>
            <person name="Floi Bucao C."/>
            <person name="Jouanno E."/>
            <person name="Wen M."/>
            <person name="Mejri S."/>
            <person name="Dirks R."/>
            <person name="Jansen H."/>
            <person name="Henkel C."/>
            <person name="Chen W.J."/>
            <person name="Zahm M."/>
            <person name="Cabau C."/>
            <person name="Klopp C."/>
            <person name="Thompson A.W."/>
            <person name="Robinson-Rechavi M."/>
            <person name="Braasch I."/>
            <person name="Lecointre G."/>
            <person name="Bobe J."/>
            <person name="Postlethwait J.H."/>
            <person name="Berthelot C."/>
            <person name="Roest Crollius H."/>
            <person name="Guiguen Y."/>
        </authorList>
    </citation>
    <scope>NUCLEOTIDE SEQUENCE</scope>
    <source>
        <strain evidence="1">WJC10195</strain>
    </source>
</reference>
<dbReference type="Proteomes" id="UP001152622">
    <property type="component" value="Chromosome 4"/>
</dbReference>
<sequence>MRVMVIVMPVAKSSQSIIWKNFKSKSILSISIMVMISVIKQQKTQSVLFFPSVFSADLEAQFI</sequence>